<dbReference type="InterPro" id="IPR037401">
    <property type="entry name" value="SnoaL-like"/>
</dbReference>
<gene>
    <name evidence="2" type="ORF">E8M01_23955</name>
</gene>
<reference evidence="2 3" key="1">
    <citation type="submission" date="2019-04" db="EMBL/GenBank/DDBJ databases">
        <title>Phreatobacter aquaticus sp. nov.</title>
        <authorList>
            <person name="Choi A."/>
        </authorList>
    </citation>
    <scope>NUCLEOTIDE SEQUENCE [LARGE SCALE GENOMIC DNA]</scope>
    <source>
        <strain evidence="2 3">KCTC 52518</strain>
    </source>
</reference>
<keyword evidence="3" id="KW-1185">Reference proteome</keyword>
<dbReference type="KEGG" id="pstg:E8M01_23955"/>
<dbReference type="EMBL" id="CP039690">
    <property type="protein sequence ID" value="QCI67031.1"/>
    <property type="molecule type" value="Genomic_DNA"/>
</dbReference>
<dbReference type="SUPFAM" id="SSF54427">
    <property type="entry name" value="NTF2-like"/>
    <property type="match status" value="2"/>
</dbReference>
<dbReference type="RefSeq" id="WP_136962469.1">
    <property type="nucleotide sequence ID" value="NZ_CP039690.1"/>
</dbReference>
<dbReference type="Pfam" id="PF12680">
    <property type="entry name" value="SnoaL_2"/>
    <property type="match status" value="2"/>
</dbReference>
<feature type="domain" description="SnoaL-like" evidence="1">
    <location>
        <begin position="157"/>
        <end position="265"/>
    </location>
</feature>
<protein>
    <recommendedName>
        <fullName evidence="1">SnoaL-like domain-containing protein</fullName>
    </recommendedName>
</protein>
<dbReference type="Proteomes" id="UP000298781">
    <property type="component" value="Chromosome"/>
</dbReference>
<proteinExistence type="predicted"/>
<evidence type="ECO:0000259" key="1">
    <source>
        <dbReference type="Pfam" id="PF12680"/>
    </source>
</evidence>
<organism evidence="2 3">
    <name type="scientific">Phreatobacter stygius</name>
    <dbReference type="NCBI Taxonomy" id="1940610"/>
    <lineage>
        <taxon>Bacteria</taxon>
        <taxon>Pseudomonadati</taxon>
        <taxon>Pseudomonadota</taxon>
        <taxon>Alphaproteobacteria</taxon>
        <taxon>Hyphomicrobiales</taxon>
        <taxon>Phreatobacteraceae</taxon>
        <taxon>Phreatobacter</taxon>
    </lineage>
</organism>
<sequence>MAENSRDSERIAIIRSYFRKIDERDPSFFDDVAEDVQLFFPKFGIGHGKAALALFGERLGSDLESLSHDIDGFNVIVAGDTIVVEGQESGVTRAGLRWPDGVVSEGRFCNVFEFDGLKIRRIHIYVDPDFTNSHDERVRLLRGGKTPGDETRGVVNRYFMMMLTGAEPEAIASLFSEAIDWDIAGDTTLVPWIGRKTGRAGVASFVQDLRERIEPVSFEVSSILVDGKRAVAMGALVSKVTNTGKTIETEFALDFTVEAGLITRYRMLEDSFAVARAAA</sequence>
<dbReference type="InterPro" id="IPR032710">
    <property type="entry name" value="NTF2-like_dom_sf"/>
</dbReference>
<evidence type="ECO:0000313" key="3">
    <source>
        <dbReference type="Proteomes" id="UP000298781"/>
    </source>
</evidence>
<evidence type="ECO:0000313" key="2">
    <source>
        <dbReference type="EMBL" id="QCI67031.1"/>
    </source>
</evidence>
<feature type="domain" description="SnoaL-like" evidence="1">
    <location>
        <begin position="14"/>
        <end position="121"/>
    </location>
</feature>
<dbReference type="PANTHER" id="PTHR41252">
    <property type="entry name" value="BLR2505 PROTEIN"/>
    <property type="match status" value="1"/>
</dbReference>
<name>A0A4D7B2G2_9HYPH</name>
<dbReference type="Gene3D" id="3.10.450.50">
    <property type="match status" value="2"/>
</dbReference>
<dbReference type="AlphaFoldDB" id="A0A4D7B2G2"/>
<accession>A0A4D7B2G2</accession>
<dbReference type="OrthoDB" id="6657864at2"/>
<dbReference type="PANTHER" id="PTHR41252:SF1">
    <property type="entry name" value="BLR2505 PROTEIN"/>
    <property type="match status" value="1"/>
</dbReference>